<dbReference type="SUPFAM" id="SSF53335">
    <property type="entry name" value="S-adenosyl-L-methionine-dependent methyltransferases"/>
    <property type="match status" value="1"/>
</dbReference>
<dbReference type="PANTHER" id="PTHR31760">
    <property type="entry name" value="S-ADENOSYL-L-METHIONINE-DEPENDENT METHYLTRANSFERASES SUPERFAMILY PROTEIN"/>
    <property type="match status" value="1"/>
</dbReference>
<proteinExistence type="inferred from homology"/>
<evidence type="ECO:0000256" key="2">
    <source>
        <dbReference type="ARBA" id="ARBA00022552"/>
    </source>
</evidence>
<dbReference type="EMBL" id="SLXT01000014">
    <property type="protein sequence ID" value="TCP63899.1"/>
    <property type="molecule type" value="Genomic_DNA"/>
</dbReference>
<evidence type="ECO:0000256" key="1">
    <source>
        <dbReference type="ARBA" id="ARBA00022490"/>
    </source>
</evidence>
<evidence type="ECO:0000256" key="5">
    <source>
        <dbReference type="ARBA" id="ARBA00022691"/>
    </source>
</evidence>
<protein>
    <recommendedName>
        <fullName evidence="6">Ribosomal RNA small subunit methyltransferase G</fullName>
        <ecNumber evidence="6">2.1.1.-</ecNumber>
    </recommendedName>
    <alternativeName>
        <fullName evidence="6">16S rRNA 7-methylguanosine methyltransferase</fullName>
        <shortName evidence="6">16S rRNA m7G methyltransferase</shortName>
    </alternativeName>
</protein>
<dbReference type="Pfam" id="PF02527">
    <property type="entry name" value="GidB"/>
    <property type="match status" value="1"/>
</dbReference>
<comment type="subcellular location">
    <subcellularLocation>
        <location evidence="6">Cytoplasm</location>
    </subcellularLocation>
</comment>
<keyword evidence="1 6" id="KW-0963">Cytoplasm</keyword>
<keyword evidence="4 6" id="KW-0808">Transferase</keyword>
<comment type="caution">
    <text evidence="6">Lacks conserved residue(s) required for the propagation of feature annotation.</text>
</comment>
<feature type="binding site" evidence="6">
    <location>
        <position position="173"/>
    </location>
    <ligand>
        <name>S-adenosyl-L-methionine</name>
        <dbReference type="ChEBI" id="CHEBI:59789"/>
    </ligand>
</feature>
<feature type="binding site" evidence="6">
    <location>
        <position position="103"/>
    </location>
    <ligand>
        <name>S-adenosyl-L-methionine</name>
        <dbReference type="ChEBI" id="CHEBI:59789"/>
    </ligand>
</feature>
<keyword evidence="2 6" id="KW-0698">rRNA processing</keyword>
<dbReference type="HAMAP" id="MF_00074">
    <property type="entry name" value="16SrRNA_methyltr_G"/>
    <property type="match status" value="1"/>
</dbReference>
<dbReference type="PIRSF" id="PIRSF003078">
    <property type="entry name" value="GidB"/>
    <property type="match status" value="1"/>
</dbReference>
<dbReference type="Gene3D" id="3.40.50.150">
    <property type="entry name" value="Vaccinia Virus protein VP39"/>
    <property type="match status" value="1"/>
</dbReference>
<dbReference type="Proteomes" id="UP000294813">
    <property type="component" value="Unassembled WGS sequence"/>
</dbReference>
<keyword evidence="8" id="KW-1185">Reference proteome</keyword>
<feature type="binding site" evidence="6">
    <location>
        <begin position="154"/>
        <end position="155"/>
    </location>
    <ligand>
        <name>S-adenosyl-L-methionine</name>
        <dbReference type="ChEBI" id="CHEBI:59789"/>
    </ligand>
</feature>
<keyword evidence="5 6" id="KW-0949">S-adenosyl-L-methionine</keyword>
<dbReference type="InterPro" id="IPR029063">
    <property type="entry name" value="SAM-dependent_MTases_sf"/>
</dbReference>
<dbReference type="InterPro" id="IPR003682">
    <property type="entry name" value="rRNA_ssu_MeTfrase_G"/>
</dbReference>
<dbReference type="FunFam" id="3.40.50.150:FF:000041">
    <property type="entry name" value="Ribosomal RNA small subunit methyltransferase G"/>
    <property type="match status" value="1"/>
</dbReference>
<evidence type="ECO:0000313" key="7">
    <source>
        <dbReference type="EMBL" id="TCP63899.1"/>
    </source>
</evidence>
<dbReference type="AlphaFoldDB" id="A0A4R2RMK3"/>
<dbReference type="EC" id="2.1.1.-" evidence="6"/>
<gene>
    <name evidence="6" type="primary">rsmG</name>
    <name evidence="7" type="ORF">EDD73_11447</name>
</gene>
<evidence type="ECO:0000256" key="3">
    <source>
        <dbReference type="ARBA" id="ARBA00022603"/>
    </source>
</evidence>
<dbReference type="OrthoDB" id="9808773at2"/>
<dbReference type="GO" id="GO:0070043">
    <property type="term" value="F:rRNA (guanine-N7-)-methyltransferase activity"/>
    <property type="evidence" value="ECO:0007669"/>
    <property type="project" value="UniProtKB-UniRule"/>
</dbReference>
<keyword evidence="3 6" id="KW-0489">Methyltransferase</keyword>
<dbReference type="NCBIfam" id="TIGR00138">
    <property type="entry name" value="rsmG_gidB"/>
    <property type="match status" value="1"/>
</dbReference>
<comment type="caution">
    <text evidence="7">The sequence shown here is derived from an EMBL/GenBank/DDBJ whole genome shotgun (WGS) entry which is preliminary data.</text>
</comment>
<organism evidence="7 8">
    <name type="scientific">Heliophilum fasciatum</name>
    <dbReference type="NCBI Taxonomy" id="35700"/>
    <lineage>
        <taxon>Bacteria</taxon>
        <taxon>Bacillati</taxon>
        <taxon>Bacillota</taxon>
        <taxon>Clostridia</taxon>
        <taxon>Eubacteriales</taxon>
        <taxon>Heliobacteriaceae</taxon>
        <taxon>Heliophilum</taxon>
    </lineage>
</organism>
<dbReference type="RefSeq" id="WP_131919400.1">
    <property type="nucleotide sequence ID" value="NZ_JAOQNU010000013.1"/>
</dbReference>
<comment type="similarity">
    <text evidence="6">Belongs to the methyltransferase superfamily. RNA methyltransferase RsmG family.</text>
</comment>
<evidence type="ECO:0000313" key="8">
    <source>
        <dbReference type="Proteomes" id="UP000294813"/>
    </source>
</evidence>
<evidence type="ECO:0000256" key="6">
    <source>
        <dbReference type="HAMAP-Rule" id="MF_00074"/>
    </source>
</evidence>
<feature type="binding site" evidence="6">
    <location>
        <position position="108"/>
    </location>
    <ligand>
        <name>S-adenosyl-L-methionine</name>
        <dbReference type="ChEBI" id="CHEBI:59789"/>
    </ligand>
</feature>
<evidence type="ECO:0000256" key="4">
    <source>
        <dbReference type="ARBA" id="ARBA00022679"/>
    </source>
</evidence>
<sequence>MDKEKAAKKTAWTNEEWTQFHSVLTQSLGAWSLALTDQQKDQVQHYIQQMLQINGVMNLTAITDPAGVAEKHIADSLSLLTLPLNKAINELINTDQLSVADMGTGAGFPGLPLAIVRPQWHVSLMDSLQKRCRFLTDVKDQLGLANVSVYSGRAEEIGQQEKHRAKYNLVLSRAVARMSVLNEYCLPLLKTGGMFVAFKGPDGESELLEAERSIALLGAKLVAVHTLSLPLSGDQRTMIILQKIKTTPSLYPRKPGIPAKQPL</sequence>
<accession>A0A4R2RMK3</accession>
<dbReference type="GO" id="GO:0005829">
    <property type="term" value="C:cytosol"/>
    <property type="evidence" value="ECO:0007669"/>
    <property type="project" value="TreeGrafter"/>
</dbReference>
<dbReference type="CDD" id="cd02440">
    <property type="entry name" value="AdoMet_MTases"/>
    <property type="match status" value="1"/>
</dbReference>
<name>A0A4R2RMK3_9FIRM</name>
<dbReference type="PANTHER" id="PTHR31760:SF0">
    <property type="entry name" value="S-ADENOSYL-L-METHIONINE-DEPENDENT METHYLTRANSFERASES SUPERFAMILY PROTEIN"/>
    <property type="match status" value="1"/>
</dbReference>
<reference evidence="7 8" key="1">
    <citation type="submission" date="2019-03" db="EMBL/GenBank/DDBJ databases">
        <title>Genomic Encyclopedia of Type Strains, Phase IV (KMG-IV): sequencing the most valuable type-strain genomes for metagenomic binning, comparative biology and taxonomic classification.</title>
        <authorList>
            <person name="Goeker M."/>
        </authorList>
    </citation>
    <scope>NUCLEOTIDE SEQUENCE [LARGE SCALE GENOMIC DNA]</scope>
    <source>
        <strain evidence="7 8">DSM 11170</strain>
    </source>
</reference>
<comment type="function">
    <text evidence="6">Specifically methylates the N7 position of a guanine in 16S rRNA.</text>
</comment>